<evidence type="ECO:0000313" key="2">
    <source>
        <dbReference type="EMBL" id="RIJ28808.1"/>
    </source>
</evidence>
<dbReference type="RefSeq" id="WP_119454230.1">
    <property type="nucleotide sequence ID" value="NZ_QWGA01000007.1"/>
</dbReference>
<dbReference type="InterPro" id="IPR001509">
    <property type="entry name" value="Epimerase_deHydtase"/>
</dbReference>
<reference evidence="2 3" key="1">
    <citation type="submission" date="2018-08" db="EMBL/GenBank/DDBJ databases">
        <title>Henriciella mobilis sp. nov., isolated from seawater.</title>
        <authorList>
            <person name="Cheng H."/>
            <person name="Wu Y.-H."/>
            <person name="Xu X.-W."/>
            <person name="Guo L.-L."/>
        </authorList>
    </citation>
    <scope>NUCLEOTIDE SEQUENCE [LARGE SCALE GENOMIC DNA]</scope>
    <source>
        <strain evidence="2 3">CCUG67844</strain>
    </source>
</reference>
<feature type="domain" description="NAD-dependent epimerase/dehydratase" evidence="1">
    <location>
        <begin position="3"/>
        <end position="173"/>
    </location>
</feature>
<dbReference type="EMBL" id="QWGA01000007">
    <property type="protein sequence ID" value="RIJ28808.1"/>
    <property type="molecule type" value="Genomic_DNA"/>
</dbReference>
<dbReference type="PANTHER" id="PTHR43245:SF54">
    <property type="entry name" value="BLL0593 PROTEIN"/>
    <property type="match status" value="1"/>
</dbReference>
<dbReference type="AlphaFoldDB" id="A0A399RBJ2"/>
<comment type="caution">
    <text evidence="2">The sequence shown here is derived from an EMBL/GenBank/DDBJ whole genome shotgun (WGS) entry which is preliminary data.</text>
</comment>
<dbReference type="Proteomes" id="UP000265845">
    <property type="component" value="Unassembled WGS sequence"/>
</dbReference>
<dbReference type="InterPro" id="IPR050177">
    <property type="entry name" value="Lipid_A_modif_metabolic_enz"/>
</dbReference>
<proteinExistence type="predicted"/>
<dbReference type="Gene3D" id="3.40.50.720">
    <property type="entry name" value="NAD(P)-binding Rossmann-like Domain"/>
    <property type="match status" value="1"/>
</dbReference>
<protein>
    <submittedName>
        <fullName evidence="2">NAD(P)-dependent oxidoreductase</fullName>
    </submittedName>
</protein>
<dbReference type="InterPro" id="IPR036291">
    <property type="entry name" value="NAD(P)-bd_dom_sf"/>
</dbReference>
<sequence length="323" mass="35281">MRVLLTGSSGWLGRHLAPLLEESGHKVTGLDVAPGAYTSEIGTIANRPFVNRVISDHGIEAIIHAGGLHKPDIARFPRQAFIDVNVTGTLNLLEAAVEAGHDRFVFTSTTSLMISQAIRSELSDQATWLNESHAPLAPRNIYGVTKLAAENLCHEVHQQTGLACLVLRTSRFFPEDDDTLTDPPPENLKANEFLNRRLTVEDAARAHLAAFEKAPDIGFGVYIVSAPTPFSRQDCADLKAAAPVITHYFPDAADLYAARGWKLPTSIGRVYDASAFQRDLGFKFQTDFAAILNALRRGEDLPFAHDAAYPSPSVEGADLIWRD</sequence>
<name>A0A399RBJ2_9PROT</name>
<dbReference type="OrthoDB" id="9801056at2"/>
<accession>A0A399RBJ2</accession>
<organism evidence="2 3">
    <name type="scientific">Henriciella algicola</name>
    <dbReference type="NCBI Taxonomy" id="1608422"/>
    <lineage>
        <taxon>Bacteria</taxon>
        <taxon>Pseudomonadati</taxon>
        <taxon>Pseudomonadota</taxon>
        <taxon>Alphaproteobacteria</taxon>
        <taxon>Hyphomonadales</taxon>
        <taxon>Hyphomonadaceae</taxon>
        <taxon>Henriciella</taxon>
    </lineage>
</organism>
<dbReference type="Pfam" id="PF01370">
    <property type="entry name" value="Epimerase"/>
    <property type="match status" value="1"/>
</dbReference>
<gene>
    <name evidence="2" type="ORF">D1222_10535</name>
</gene>
<dbReference type="SUPFAM" id="SSF51735">
    <property type="entry name" value="NAD(P)-binding Rossmann-fold domains"/>
    <property type="match status" value="1"/>
</dbReference>
<dbReference type="PANTHER" id="PTHR43245">
    <property type="entry name" value="BIFUNCTIONAL POLYMYXIN RESISTANCE PROTEIN ARNA"/>
    <property type="match status" value="1"/>
</dbReference>
<evidence type="ECO:0000313" key="3">
    <source>
        <dbReference type="Proteomes" id="UP000265845"/>
    </source>
</evidence>
<keyword evidence="3" id="KW-1185">Reference proteome</keyword>
<dbReference type="CDD" id="cd08946">
    <property type="entry name" value="SDR_e"/>
    <property type="match status" value="1"/>
</dbReference>
<evidence type="ECO:0000259" key="1">
    <source>
        <dbReference type="Pfam" id="PF01370"/>
    </source>
</evidence>